<name>A0ABQ9JH05_9CUCU</name>
<keyword evidence="1" id="KW-0472">Membrane</keyword>
<feature type="transmembrane region" description="Helical" evidence="1">
    <location>
        <begin position="244"/>
        <end position="265"/>
    </location>
</feature>
<protein>
    <submittedName>
        <fullName evidence="2">Uncharacterized protein</fullName>
    </submittedName>
</protein>
<evidence type="ECO:0000313" key="2">
    <source>
        <dbReference type="EMBL" id="KAJ8977157.1"/>
    </source>
</evidence>
<proteinExistence type="predicted"/>
<evidence type="ECO:0000256" key="1">
    <source>
        <dbReference type="SAM" id="Phobius"/>
    </source>
</evidence>
<sequence length="326" mass="38370">MIIICSLTTLKDFGAYSIWPPPYNISLSHEETFVISELLEKSDVQDVYDEEEMIKKEEMENMKINPPREKFFMVHQHVADSNNNVKDDIDYQSKEKSVEEFNPDREEALPWQGGFVNEHEQFIPEKEMIYFDEDAKALKGNEKQKREDLAKRDSQNYDYMNFKAEYENNVKQEQKSNDTVRYSTVKESESLRDSAKELIAFKETPRNCTAEEMKGIGSAAVECFWMEANKPKTNSRALEKAIRLFIVWIVIYVVVAIPCWCQYGWCCCCFQCKFCKPREQIDEVKRFVAENPVGVYHDEEGNKITYKATNYEKYAQKKLEKEIDRL</sequence>
<organism evidence="2 3">
    <name type="scientific">Molorchus minor</name>
    <dbReference type="NCBI Taxonomy" id="1323400"/>
    <lineage>
        <taxon>Eukaryota</taxon>
        <taxon>Metazoa</taxon>
        <taxon>Ecdysozoa</taxon>
        <taxon>Arthropoda</taxon>
        <taxon>Hexapoda</taxon>
        <taxon>Insecta</taxon>
        <taxon>Pterygota</taxon>
        <taxon>Neoptera</taxon>
        <taxon>Endopterygota</taxon>
        <taxon>Coleoptera</taxon>
        <taxon>Polyphaga</taxon>
        <taxon>Cucujiformia</taxon>
        <taxon>Chrysomeloidea</taxon>
        <taxon>Cerambycidae</taxon>
        <taxon>Lamiinae</taxon>
        <taxon>Monochamini</taxon>
        <taxon>Molorchus</taxon>
    </lineage>
</organism>
<dbReference type="Proteomes" id="UP001162164">
    <property type="component" value="Unassembled WGS sequence"/>
</dbReference>
<reference evidence="2" key="1">
    <citation type="journal article" date="2023" name="Insect Mol. Biol.">
        <title>Genome sequencing provides insights into the evolution of gene families encoding plant cell wall-degrading enzymes in longhorned beetles.</title>
        <authorList>
            <person name="Shin N.R."/>
            <person name="Okamura Y."/>
            <person name="Kirsch R."/>
            <person name="Pauchet Y."/>
        </authorList>
    </citation>
    <scope>NUCLEOTIDE SEQUENCE</scope>
    <source>
        <strain evidence="2">MMC_N1</strain>
    </source>
</reference>
<keyword evidence="3" id="KW-1185">Reference proteome</keyword>
<keyword evidence="1" id="KW-0812">Transmembrane</keyword>
<comment type="caution">
    <text evidence="2">The sequence shown here is derived from an EMBL/GenBank/DDBJ whole genome shotgun (WGS) entry which is preliminary data.</text>
</comment>
<accession>A0ABQ9JH05</accession>
<gene>
    <name evidence="2" type="ORF">NQ317_015480</name>
</gene>
<evidence type="ECO:0000313" key="3">
    <source>
        <dbReference type="Proteomes" id="UP001162164"/>
    </source>
</evidence>
<dbReference type="EMBL" id="JAPWTJ010000582">
    <property type="protein sequence ID" value="KAJ8977157.1"/>
    <property type="molecule type" value="Genomic_DNA"/>
</dbReference>
<keyword evidence="1" id="KW-1133">Transmembrane helix</keyword>